<feature type="non-terminal residue" evidence="1">
    <location>
        <position position="1"/>
    </location>
</feature>
<accession>A0A8S4PCH3</accession>
<gene>
    <name evidence="1" type="ORF">OFUS_LOCUS16082</name>
</gene>
<proteinExistence type="predicted"/>
<protein>
    <submittedName>
        <fullName evidence="1">Uncharacterized protein</fullName>
    </submittedName>
</protein>
<name>A0A8S4PCH3_OWEFU</name>
<dbReference type="EMBL" id="CAIIXF020000008">
    <property type="protein sequence ID" value="CAH1790931.1"/>
    <property type="molecule type" value="Genomic_DNA"/>
</dbReference>
<dbReference type="Proteomes" id="UP000749559">
    <property type="component" value="Unassembled WGS sequence"/>
</dbReference>
<reference evidence="1" key="1">
    <citation type="submission" date="2022-03" db="EMBL/GenBank/DDBJ databases">
        <authorList>
            <person name="Martin C."/>
        </authorList>
    </citation>
    <scope>NUCLEOTIDE SEQUENCE</scope>
</reference>
<keyword evidence="2" id="KW-1185">Reference proteome</keyword>
<organism evidence="1 2">
    <name type="scientific">Owenia fusiformis</name>
    <name type="common">Polychaete worm</name>
    <dbReference type="NCBI Taxonomy" id="6347"/>
    <lineage>
        <taxon>Eukaryota</taxon>
        <taxon>Metazoa</taxon>
        <taxon>Spiralia</taxon>
        <taxon>Lophotrochozoa</taxon>
        <taxon>Annelida</taxon>
        <taxon>Polychaeta</taxon>
        <taxon>Sedentaria</taxon>
        <taxon>Canalipalpata</taxon>
        <taxon>Sabellida</taxon>
        <taxon>Oweniida</taxon>
        <taxon>Oweniidae</taxon>
        <taxon>Owenia</taxon>
    </lineage>
</organism>
<dbReference type="AlphaFoldDB" id="A0A8S4PCH3"/>
<comment type="caution">
    <text evidence="1">The sequence shown here is derived from an EMBL/GenBank/DDBJ whole genome shotgun (WGS) entry which is preliminary data.</text>
</comment>
<evidence type="ECO:0000313" key="1">
    <source>
        <dbReference type="EMBL" id="CAH1790931.1"/>
    </source>
</evidence>
<sequence length="252" mass="28482">MDGVLCVEIMPCLEGYKIITDGNVKESVKWTINIDRELSLITKLDFEALEKCTACIGGNSSDMCNLNGRQRAKLGRIIGVMLLELMSDTNRYQLTTTCDTELVKDLINQDREFKDRHVFDFKIWDGTCTNVSFSGDEINEATALFAPKCGTVGGYLKFTSSTADVRWFFITCYHLFPMCEVNDPIYLLDQDNKNWCVGHLALQISPYDPIDVLNNEESETYDLALVELNPTFAGKIEEGNCKKCMLSTTLER</sequence>
<evidence type="ECO:0000313" key="2">
    <source>
        <dbReference type="Proteomes" id="UP000749559"/>
    </source>
</evidence>